<dbReference type="Pfam" id="PF07583">
    <property type="entry name" value="PSCyt2"/>
    <property type="match status" value="1"/>
</dbReference>
<keyword evidence="5" id="KW-1185">Reference proteome</keyword>
<evidence type="ECO:0000259" key="2">
    <source>
        <dbReference type="Pfam" id="PF07583"/>
    </source>
</evidence>
<dbReference type="InterPro" id="IPR022655">
    <property type="entry name" value="DUF1553"/>
</dbReference>
<organism evidence="4 5">
    <name type="scientific">Fimbriiglobus ruber</name>
    <dbReference type="NCBI Taxonomy" id="1908690"/>
    <lineage>
        <taxon>Bacteria</taxon>
        <taxon>Pseudomonadati</taxon>
        <taxon>Planctomycetota</taxon>
        <taxon>Planctomycetia</taxon>
        <taxon>Gemmatales</taxon>
        <taxon>Gemmataceae</taxon>
        <taxon>Fimbriiglobus</taxon>
    </lineage>
</organism>
<dbReference type="Pfam" id="PF07587">
    <property type="entry name" value="PSD1"/>
    <property type="match status" value="1"/>
</dbReference>
<dbReference type="Proteomes" id="UP000214646">
    <property type="component" value="Unassembled WGS sequence"/>
</dbReference>
<feature type="domain" description="DUF1549" evidence="2">
    <location>
        <begin position="58"/>
        <end position="265"/>
    </location>
</feature>
<evidence type="ECO:0000259" key="3">
    <source>
        <dbReference type="Pfam" id="PF07587"/>
    </source>
</evidence>
<evidence type="ECO:0000256" key="1">
    <source>
        <dbReference type="SAM" id="SignalP"/>
    </source>
</evidence>
<evidence type="ECO:0008006" key="6">
    <source>
        <dbReference type="Google" id="ProtNLM"/>
    </source>
</evidence>
<dbReference type="AlphaFoldDB" id="A0A225DNZ5"/>
<dbReference type="PANTHER" id="PTHR35889:SF3">
    <property type="entry name" value="F-BOX DOMAIN-CONTAINING PROTEIN"/>
    <property type="match status" value="1"/>
</dbReference>
<proteinExistence type="predicted"/>
<name>A0A225DNZ5_9BACT</name>
<reference evidence="5" key="1">
    <citation type="submission" date="2017-06" db="EMBL/GenBank/DDBJ databases">
        <title>Genome analysis of Fimbriiglobus ruber SP5, the first member of the order Planctomycetales with confirmed chitinolytic capability.</title>
        <authorList>
            <person name="Ravin N.V."/>
            <person name="Rakitin A.L."/>
            <person name="Ivanova A.A."/>
            <person name="Beletsky A.V."/>
            <person name="Kulichevskaya I.S."/>
            <person name="Mardanov A.V."/>
            <person name="Dedysh S.N."/>
        </authorList>
    </citation>
    <scope>NUCLEOTIDE SEQUENCE [LARGE SCALE GENOMIC DNA]</scope>
    <source>
        <strain evidence="5">SP5</strain>
    </source>
</reference>
<dbReference type="EMBL" id="NIDE01000014">
    <property type="protein sequence ID" value="OWK38075.1"/>
    <property type="molecule type" value="Genomic_DNA"/>
</dbReference>
<comment type="caution">
    <text evidence="4">The sequence shown here is derived from an EMBL/GenBank/DDBJ whole genome shotgun (WGS) entry which is preliminary data.</text>
</comment>
<dbReference type="OrthoDB" id="127107at2"/>
<gene>
    <name evidence="4" type="ORF">FRUB_07195</name>
</gene>
<protein>
    <recommendedName>
        <fullName evidence="6">Cytochrome c domain-containing protein</fullName>
    </recommendedName>
</protein>
<feature type="domain" description="DUF1553" evidence="3">
    <location>
        <begin position="612"/>
        <end position="867"/>
    </location>
</feature>
<evidence type="ECO:0000313" key="4">
    <source>
        <dbReference type="EMBL" id="OWK38075.1"/>
    </source>
</evidence>
<accession>A0A225DNZ5</accession>
<dbReference type="RefSeq" id="WP_088257893.1">
    <property type="nucleotide sequence ID" value="NZ_NIDE01000014.1"/>
</dbReference>
<dbReference type="InterPro" id="IPR011444">
    <property type="entry name" value="DUF1549"/>
</dbReference>
<keyword evidence="1" id="KW-0732">Signal</keyword>
<dbReference type="PANTHER" id="PTHR35889">
    <property type="entry name" value="CYCLOINULO-OLIGOSACCHARIDE FRUCTANOTRANSFERASE-RELATED"/>
    <property type="match status" value="1"/>
</dbReference>
<feature type="chain" id="PRO_5013302254" description="Cytochrome c domain-containing protein" evidence="1">
    <location>
        <begin position="21"/>
        <end position="891"/>
    </location>
</feature>
<feature type="signal peptide" evidence="1">
    <location>
        <begin position="1"/>
        <end position="20"/>
    </location>
</feature>
<sequence>MARSLFLAFAAVGSLAVLRAADSPLPSDPTSRDHWAYKRPVRPPVPRVEGTALPVRNPIDAFVFAKLKEKGLAPAPEADKRALIRRATFDLTGLPPTPEEVDAFLKDTSATAFEAVVDRLLASPRYGERWARHWLDAVHFADTHGTEHDLVCDNAWRYRDYVIERLNADVPYDRFIKEQLAADVFYPADTRLTAALGFLAAGPWDQSTAFTAPKTFDYLDRDDMVTQVMSTFASASVHCARCHDHKFDPISQDDYYALQAVFAGVGRGDVPYDADPTVAQARRKWQKLVAAADARDAGTLLGAEARAIAAAWEKTAFPTGTTWDVPKPVAVAAASGGPLRQLPDGSYLAAGPAALVDTYTLTLPPPVRPLTALRLEVLPDDSLPSHGPGRAENGNLHLSEIEVQVVAPGSGTPRKLRVRRAAADFDQEGWTVAHAIDGNEHTAWGIHPHEGEPHEAVFELTEAAVIPPTSQLIVVLKQVHGRGHVIGRFRVAVTGDSAARVAPLSATIREALAIPAEKRTDAHRLTLAAHAVRERATAELAALPAPAKVYAAAAVFEPFQQYRPWATPKVVNVLKRGDIAKPGAVALPGAMEAVEDLSARFAGIGANDEAARRAALAGWLADPKNPLTWRSVVNRVWHHHFGRGIVDTPNDFGRMGGTPTHPELLDWLAVEFRDTGMSLKKLHRLIVTSSTYRQAARPDERAAKEDADARLLWRSPRRRLDAESYRDAVLAVSGRLDLTTGGPGVRQFALSKGNFLTPRLNYAVFDWDAPGANRRSIYRFVYRTLPDPFLSSLDFPDASQLAPVRGASASPVQALALFNNPFVLRHSEHFATRLAGLSADPREQVRHAFRLALQRTPTPTEQDAFTAHAGKHGLAAVARVLFNSNEFLFVE</sequence>
<evidence type="ECO:0000313" key="5">
    <source>
        <dbReference type="Proteomes" id="UP000214646"/>
    </source>
</evidence>